<gene>
    <name evidence="1" type="ORF">EVAR_97889_1</name>
</gene>
<dbReference type="EMBL" id="BGZK01000548">
    <property type="protein sequence ID" value="GBP49592.1"/>
    <property type="molecule type" value="Genomic_DNA"/>
</dbReference>
<proteinExistence type="predicted"/>
<name>A0A4C1WGH0_EUMVA</name>
<evidence type="ECO:0000313" key="1">
    <source>
        <dbReference type="EMBL" id="GBP49592.1"/>
    </source>
</evidence>
<dbReference type="OrthoDB" id="10017160at2759"/>
<dbReference type="Proteomes" id="UP000299102">
    <property type="component" value="Unassembled WGS sequence"/>
</dbReference>
<protein>
    <submittedName>
        <fullName evidence="1">Uncharacterized protein</fullName>
    </submittedName>
</protein>
<dbReference type="AlphaFoldDB" id="A0A4C1WGH0"/>
<comment type="caution">
    <text evidence="1">The sequence shown here is derived from an EMBL/GenBank/DDBJ whole genome shotgun (WGS) entry which is preliminary data.</text>
</comment>
<keyword evidence="2" id="KW-1185">Reference proteome</keyword>
<evidence type="ECO:0000313" key="2">
    <source>
        <dbReference type="Proteomes" id="UP000299102"/>
    </source>
</evidence>
<accession>A0A4C1WGH0</accession>
<sequence>MQTIIHDHLSPRERCSRWVPPKLTNQQKDHRNKLEKLKMVADCCDFPIEERGGWTIGARIRNVFEQSKIYSMTTALDELSSTKILQATADPIVDRIQEYSVVINHVVGASIVIFHHFTNTGDYGKNYLE</sequence>
<organism evidence="1 2">
    <name type="scientific">Eumeta variegata</name>
    <name type="common">Bagworm moth</name>
    <name type="synonym">Eumeta japonica</name>
    <dbReference type="NCBI Taxonomy" id="151549"/>
    <lineage>
        <taxon>Eukaryota</taxon>
        <taxon>Metazoa</taxon>
        <taxon>Ecdysozoa</taxon>
        <taxon>Arthropoda</taxon>
        <taxon>Hexapoda</taxon>
        <taxon>Insecta</taxon>
        <taxon>Pterygota</taxon>
        <taxon>Neoptera</taxon>
        <taxon>Endopterygota</taxon>
        <taxon>Lepidoptera</taxon>
        <taxon>Glossata</taxon>
        <taxon>Ditrysia</taxon>
        <taxon>Tineoidea</taxon>
        <taxon>Psychidae</taxon>
        <taxon>Oiketicinae</taxon>
        <taxon>Eumeta</taxon>
    </lineage>
</organism>
<reference evidence="1 2" key="1">
    <citation type="journal article" date="2019" name="Commun. Biol.">
        <title>The bagworm genome reveals a unique fibroin gene that provides high tensile strength.</title>
        <authorList>
            <person name="Kono N."/>
            <person name="Nakamura H."/>
            <person name="Ohtoshi R."/>
            <person name="Tomita M."/>
            <person name="Numata K."/>
            <person name="Arakawa K."/>
        </authorList>
    </citation>
    <scope>NUCLEOTIDE SEQUENCE [LARGE SCALE GENOMIC DNA]</scope>
</reference>